<dbReference type="OrthoDB" id="9799640at2"/>
<dbReference type="EMBL" id="CP000492">
    <property type="protein sequence ID" value="ABL64924.1"/>
    <property type="molecule type" value="Genomic_DNA"/>
</dbReference>
<accession>A1BEU7</accession>
<keyword evidence="3" id="KW-1185">Reference proteome</keyword>
<dbReference type="InterPro" id="IPR012675">
    <property type="entry name" value="Beta-grasp_dom_sf"/>
</dbReference>
<dbReference type="GO" id="GO:0051536">
    <property type="term" value="F:iron-sulfur cluster binding"/>
    <property type="evidence" value="ECO:0007669"/>
    <property type="project" value="InterPro"/>
</dbReference>
<dbReference type="eggNOG" id="COG0633">
    <property type="taxonomic scope" value="Bacteria"/>
</dbReference>
<reference evidence="2 3" key="1">
    <citation type="submission" date="2006-12" db="EMBL/GenBank/DDBJ databases">
        <title>Complete sequence of Chlorobium phaeobacteroides DSM 266.</title>
        <authorList>
            <consortium name="US DOE Joint Genome Institute"/>
            <person name="Copeland A."/>
            <person name="Lucas S."/>
            <person name="Lapidus A."/>
            <person name="Barry K."/>
            <person name="Detter J.C."/>
            <person name="Glavina del Rio T."/>
            <person name="Hammon N."/>
            <person name="Israni S."/>
            <person name="Pitluck S."/>
            <person name="Goltsman E."/>
            <person name="Schmutz J."/>
            <person name="Larimer F."/>
            <person name="Land M."/>
            <person name="Hauser L."/>
            <person name="Mikhailova N."/>
            <person name="Li T."/>
            <person name="Overmann J."/>
            <person name="Bryant D.A."/>
            <person name="Richardson P."/>
        </authorList>
    </citation>
    <scope>NUCLEOTIDE SEQUENCE [LARGE SCALE GENOMIC DNA]</scope>
    <source>
        <strain evidence="2 3">DSM 266</strain>
    </source>
</reference>
<dbReference type="RefSeq" id="WP_011744751.1">
    <property type="nucleotide sequence ID" value="NC_008639.1"/>
</dbReference>
<evidence type="ECO:0000259" key="1">
    <source>
        <dbReference type="PROSITE" id="PS51085"/>
    </source>
</evidence>
<dbReference type="InterPro" id="IPR001041">
    <property type="entry name" value="2Fe-2S_ferredoxin-type"/>
</dbReference>
<dbReference type="SUPFAM" id="SSF54292">
    <property type="entry name" value="2Fe-2S ferredoxin-like"/>
    <property type="match status" value="1"/>
</dbReference>
<dbReference type="AlphaFoldDB" id="A1BEU7"/>
<evidence type="ECO:0000313" key="2">
    <source>
        <dbReference type="EMBL" id="ABL64924.1"/>
    </source>
</evidence>
<feature type="domain" description="2Fe-2S ferredoxin-type" evidence="1">
    <location>
        <begin position="1"/>
        <end position="95"/>
    </location>
</feature>
<dbReference type="KEGG" id="cph:Cpha266_0876"/>
<dbReference type="STRING" id="290317.Cpha266_0876"/>
<dbReference type="InterPro" id="IPR036010">
    <property type="entry name" value="2Fe-2S_ferredoxin-like_sf"/>
</dbReference>
<proteinExistence type="predicted"/>
<evidence type="ECO:0000313" key="3">
    <source>
        <dbReference type="Proteomes" id="UP000008701"/>
    </source>
</evidence>
<dbReference type="Proteomes" id="UP000008701">
    <property type="component" value="Chromosome"/>
</dbReference>
<gene>
    <name evidence="2" type="ordered locus">Cpha266_0876</name>
</gene>
<name>A1BEU7_CHLPD</name>
<dbReference type="Gene3D" id="3.10.20.30">
    <property type="match status" value="1"/>
</dbReference>
<dbReference type="HOGENOM" id="CLU_087598_0_0_10"/>
<protein>
    <submittedName>
        <fullName evidence="2">Ferredoxin</fullName>
    </submittedName>
</protein>
<dbReference type="PROSITE" id="PS51085">
    <property type="entry name" value="2FE2S_FER_2"/>
    <property type="match status" value="1"/>
</dbReference>
<sequence length="222" mass="23834">MIIYVNDKPCETRVGDLLLSVAQHHKSHIGYICGGNGICQSCFVYVKEGSEYLSDPGEEEKTFISAKLLNEGGRLACRTTIKKEGRISVLSRAEYLRRIVVGLNVPGFITYAQTIGDNVLNQLPGGVVNVFSRVRDGRINPAKTLGKIGDGLGHASLLAMSTFLETFPFMQGPVSIASDSFKGLADTASKAICSVPGLAATVCRKNDADKLPIVETIKITAK</sequence>
<organism evidence="2 3">
    <name type="scientific">Chlorobium phaeobacteroides (strain DSM 266 / SMG 266 / 2430)</name>
    <dbReference type="NCBI Taxonomy" id="290317"/>
    <lineage>
        <taxon>Bacteria</taxon>
        <taxon>Pseudomonadati</taxon>
        <taxon>Chlorobiota</taxon>
        <taxon>Chlorobiia</taxon>
        <taxon>Chlorobiales</taxon>
        <taxon>Chlorobiaceae</taxon>
        <taxon>Chlorobium/Pelodictyon group</taxon>
        <taxon>Chlorobium</taxon>
    </lineage>
</organism>
<dbReference type="Pfam" id="PF00111">
    <property type="entry name" value="Fer2"/>
    <property type="match status" value="1"/>
</dbReference>